<organism evidence="1 2">
    <name type="scientific">Tanacetum coccineum</name>
    <dbReference type="NCBI Taxonomy" id="301880"/>
    <lineage>
        <taxon>Eukaryota</taxon>
        <taxon>Viridiplantae</taxon>
        <taxon>Streptophyta</taxon>
        <taxon>Embryophyta</taxon>
        <taxon>Tracheophyta</taxon>
        <taxon>Spermatophyta</taxon>
        <taxon>Magnoliopsida</taxon>
        <taxon>eudicotyledons</taxon>
        <taxon>Gunneridae</taxon>
        <taxon>Pentapetalae</taxon>
        <taxon>asterids</taxon>
        <taxon>campanulids</taxon>
        <taxon>Asterales</taxon>
        <taxon>Asteraceae</taxon>
        <taxon>Asteroideae</taxon>
        <taxon>Anthemideae</taxon>
        <taxon>Anthemidinae</taxon>
        <taxon>Tanacetum</taxon>
    </lineage>
</organism>
<gene>
    <name evidence="1" type="ORF">Tco_0725889</name>
</gene>
<reference evidence="1" key="2">
    <citation type="submission" date="2022-01" db="EMBL/GenBank/DDBJ databases">
        <authorList>
            <person name="Yamashiro T."/>
            <person name="Shiraishi A."/>
            <person name="Satake H."/>
            <person name="Nakayama K."/>
        </authorList>
    </citation>
    <scope>NUCLEOTIDE SEQUENCE</scope>
</reference>
<evidence type="ECO:0000313" key="1">
    <source>
        <dbReference type="EMBL" id="GJS76008.1"/>
    </source>
</evidence>
<protein>
    <submittedName>
        <fullName evidence="1">Uncharacterized protein</fullName>
    </submittedName>
</protein>
<evidence type="ECO:0000313" key="2">
    <source>
        <dbReference type="Proteomes" id="UP001151760"/>
    </source>
</evidence>
<comment type="caution">
    <text evidence="1">The sequence shown here is derived from an EMBL/GenBank/DDBJ whole genome shotgun (WGS) entry which is preliminary data.</text>
</comment>
<keyword evidence="2" id="KW-1185">Reference proteome</keyword>
<proteinExistence type="predicted"/>
<dbReference type="Proteomes" id="UP001151760">
    <property type="component" value="Unassembled WGS sequence"/>
</dbReference>
<reference evidence="1" key="1">
    <citation type="journal article" date="2022" name="Int. J. Mol. Sci.">
        <title>Draft Genome of Tanacetum Coccineum: Genomic Comparison of Closely Related Tanacetum-Family Plants.</title>
        <authorList>
            <person name="Yamashiro T."/>
            <person name="Shiraishi A."/>
            <person name="Nakayama K."/>
            <person name="Satake H."/>
        </authorList>
    </citation>
    <scope>NUCLEOTIDE SEQUENCE</scope>
</reference>
<accession>A0ABQ4YGC8</accession>
<name>A0ABQ4YGC8_9ASTR</name>
<dbReference type="EMBL" id="BQNB010010343">
    <property type="protein sequence ID" value="GJS76008.1"/>
    <property type="molecule type" value="Genomic_DNA"/>
</dbReference>
<sequence>MISTGSSTKLSLSSSRSSFIGRIRDSSDNHFFRLETWKARSWGIPSEDPYEEAARQLLEQAPRSPEYVPDPMELEDQMVPVLTFWMPEHPRT</sequence>